<evidence type="ECO:0000313" key="4">
    <source>
        <dbReference type="Proteomes" id="UP001165653"/>
    </source>
</evidence>
<dbReference type="PANTHER" id="PTHR37464:SF1">
    <property type="entry name" value="BLL2463 PROTEIN"/>
    <property type="match status" value="1"/>
</dbReference>
<keyword evidence="1" id="KW-1133">Transmembrane helix</keyword>
<proteinExistence type="predicted"/>
<feature type="transmembrane region" description="Helical" evidence="1">
    <location>
        <begin position="55"/>
        <end position="74"/>
    </location>
</feature>
<keyword evidence="4" id="KW-1185">Reference proteome</keyword>
<dbReference type="Proteomes" id="UP001165653">
    <property type="component" value="Unassembled WGS sequence"/>
</dbReference>
<keyword evidence="1" id="KW-0812">Transmembrane</keyword>
<dbReference type="InterPro" id="IPR011933">
    <property type="entry name" value="Double_TM_dom"/>
</dbReference>
<keyword evidence="1" id="KW-0472">Membrane</keyword>
<feature type="domain" description="Aerotolerance regulator N-terminal" evidence="2">
    <location>
        <begin position="1"/>
        <end position="76"/>
    </location>
</feature>
<dbReference type="InterPro" id="IPR024163">
    <property type="entry name" value="Aerotolerance_reg_N"/>
</dbReference>
<evidence type="ECO:0000256" key="1">
    <source>
        <dbReference type="SAM" id="Phobius"/>
    </source>
</evidence>
<evidence type="ECO:0000259" key="2">
    <source>
        <dbReference type="Pfam" id="PF07584"/>
    </source>
</evidence>
<dbReference type="Pfam" id="PF07584">
    <property type="entry name" value="BatA"/>
    <property type="match status" value="1"/>
</dbReference>
<sequence>MTFLQQSMLWGLLAASIPIIIHLLNRRRHKTVMWAAMQFLLKATRESRGKKKLRHILILTCRALGVAALVTAAARPLVSGLLGWGGGKPDLVVLILDRSASMEATPHSGTVPRRELALERIRDALADLGGTRLVLLDSASGQPQEVPSPDVLNQISTTTATDTTADFSTLASRAAEYLIETPGRAEVWIASDLQKSNWKPDNDRWTSVRAALASLPQPPKLRILSLGGEPSPNQAIRILSSRRAGNELVLDIEITRSEDSTAPLNLPLSSTMNGVRNMTNVTLAGQNFRFRKSLPIPPNQESGYGWLSIPGDGNLRDNAAFFAYGPSRPVKSLLVAPPGEATEYLSIAIAPGGHGGQSVERKDPAQLSRLELEDVAAVFWAAPLPTGQLSESLNRFLVDGGELVFFAPQGESNAEFLGIKWSAITTSEAGKFFILDSWDHEDGLLRDGLDGTPIPADRFKALKRRLPEGEAAVLARWDDGKTFITRRVVDRGTAWFVGSQPDYTWSNLGDADVLLPVVQRAIAEGAERFDAGYLANIGSRAAAPRPGESRTRLDDYGAPVPANEAFEAGIHRFGERTMALNRPAAEDDPEIMTREMLNNTLEGTGFSLFEDSRTTVSASSGPSDIWRGFLVAMLCFLISEALLCLPKRSSQATAEPGTRNPPVKA</sequence>
<name>A0ABT3G305_9BACT</name>
<dbReference type="RefSeq" id="WP_264513360.1">
    <property type="nucleotide sequence ID" value="NZ_JAPDDR010000004.1"/>
</dbReference>
<dbReference type="EMBL" id="JAPDDR010000004">
    <property type="protein sequence ID" value="MCW1913859.1"/>
    <property type="molecule type" value="Genomic_DNA"/>
</dbReference>
<feature type="transmembrane region" description="Helical" evidence="1">
    <location>
        <begin position="6"/>
        <end position="24"/>
    </location>
</feature>
<dbReference type="PANTHER" id="PTHR37464">
    <property type="entry name" value="BLL2463 PROTEIN"/>
    <property type="match status" value="1"/>
</dbReference>
<protein>
    <submittedName>
        <fullName evidence="3">BatA domain-containing protein</fullName>
    </submittedName>
</protein>
<gene>
    <name evidence="3" type="ORF">OJ996_09755</name>
</gene>
<accession>A0ABT3G305</accession>
<evidence type="ECO:0000313" key="3">
    <source>
        <dbReference type="EMBL" id="MCW1913859.1"/>
    </source>
</evidence>
<dbReference type="NCBIfam" id="TIGR02226">
    <property type="entry name" value="two_anch"/>
    <property type="match status" value="1"/>
</dbReference>
<reference evidence="3" key="1">
    <citation type="submission" date="2022-10" db="EMBL/GenBank/DDBJ databases">
        <title>Luteolibacter sp. GHJ8, whole genome shotgun sequencing project.</title>
        <authorList>
            <person name="Zhao G."/>
            <person name="Shen L."/>
        </authorList>
    </citation>
    <scope>NUCLEOTIDE SEQUENCE</scope>
    <source>
        <strain evidence="3">GHJ8</strain>
    </source>
</reference>
<organism evidence="3 4">
    <name type="scientific">Luteolibacter rhizosphaerae</name>
    <dbReference type="NCBI Taxonomy" id="2989719"/>
    <lineage>
        <taxon>Bacteria</taxon>
        <taxon>Pseudomonadati</taxon>
        <taxon>Verrucomicrobiota</taxon>
        <taxon>Verrucomicrobiia</taxon>
        <taxon>Verrucomicrobiales</taxon>
        <taxon>Verrucomicrobiaceae</taxon>
        <taxon>Luteolibacter</taxon>
    </lineage>
</organism>
<comment type="caution">
    <text evidence="3">The sequence shown here is derived from an EMBL/GenBank/DDBJ whole genome shotgun (WGS) entry which is preliminary data.</text>
</comment>